<dbReference type="InterPro" id="IPR029026">
    <property type="entry name" value="tRNA_m1G_MTases_N"/>
</dbReference>
<reference evidence="6 7" key="1">
    <citation type="submission" date="2019-08" db="EMBL/GenBank/DDBJ databases">
        <title>In-depth cultivation of the pig gut microbiome towards novel bacterial diversity and tailored functional studies.</title>
        <authorList>
            <person name="Wylensek D."/>
            <person name="Hitch T.C.A."/>
            <person name="Clavel T."/>
        </authorList>
    </citation>
    <scope>NUCLEOTIDE SEQUENCE [LARGE SCALE GENOMIC DNA]</scope>
    <source>
        <strain evidence="6 7">WCA-470BD-2E</strain>
    </source>
</reference>
<proteinExistence type="inferred from homology"/>
<dbReference type="GO" id="GO:0005829">
    <property type="term" value="C:cytosol"/>
    <property type="evidence" value="ECO:0007669"/>
    <property type="project" value="TreeGrafter"/>
</dbReference>
<dbReference type="AlphaFoldDB" id="A0A844FN67"/>
<dbReference type="CDD" id="cd18103">
    <property type="entry name" value="SpoU-like_RlmB"/>
    <property type="match status" value="1"/>
</dbReference>
<dbReference type="InterPro" id="IPR029028">
    <property type="entry name" value="Alpha/beta_knot_MTases"/>
</dbReference>
<dbReference type="InterPro" id="IPR001537">
    <property type="entry name" value="SpoU_MeTrfase"/>
</dbReference>
<dbReference type="Pfam" id="PF00588">
    <property type="entry name" value="SpoU_methylase"/>
    <property type="match status" value="1"/>
</dbReference>
<dbReference type="SUPFAM" id="SSF55315">
    <property type="entry name" value="L30e-like"/>
    <property type="match status" value="1"/>
</dbReference>
<dbReference type="Gene3D" id="3.30.1330.30">
    <property type="match status" value="1"/>
</dbReference>
<feature type="domain" description="RNA 2-O ribose methyltransferase substrate binding" evidence="5">
    <location>
        <begin position="40"/>
        <end position="117"/>
    </location>
</feature>
<dbReference type="RefSeq" id="WP_154486976.1">
    <property type="nucleotide sequence ID" value="NZ_VUMW01000015.1"/>
</dbReference>
<dbReference type="Proteomes" id="UP000452141">
    <property type="component" value="Unassembled WGS sequence"/>
</dbReference>
<sequence length="282" mass="31502">MSSAKPRKSRNKDQRDKKSANFKKRDNRQNVKNDFNSDDFVYGRHAGIDFLKTQEAEKINKVFLAEGVQEDFANEVYRYAKPKNLIVQRVPKSKLDRMVNGENHQGLVLTVASFEYTDLDQLLDKLDGQDEAPFLLMLDNIEDPHNLGSILRSSDATGVSGVIIPKRRASGLTSVVAKTSTGAIDHVPVARVNNLVQTCQTLKDRGYWIFGTAMEGEDYRRWDAKGKTVLVIGNEGKGISPLLLKQMDQTLTIPMIGHVQSLNASVATGVLLYQAFNSRHPL</sequence>
<dbReference type="PANTHER" id="PTHR46429:SF1">
    <property type="entry name" value="23S RRNA (GUANOSINE-2'-O-)-METHYLTRANSFERASE RLMB"/>
    <property type="match status" value="1"/>
</dbReference>
<dbReference type="SUPFAM" id="SSF75217">
    <property type="entry name" value="alpha/beta knot"/>
    <property type="match status" value="1"/>
</dbReference>
<dbReference type="GO" id="GO:0003723">
    <property type="term" value="F:RNA binding"/>
    <property type="evidence" value="ECO:0007669"/>
    <property type="project" value="InterPro"/>
</dbReference>
<organism evidence="6 7">
    <name type="scientific">Lactobacillus equicursoris</name>
    <dbReference type="NCBI Taxonomy" id="420645"/>
    <lineage>
        <taxon>Bacteria</taxon>
        <taxon>Bacillati</taxon>
        <taxon>Bacillota</taxon>
        <taxon>Bacilli</taxon>
        <taxon>Lactobacillales</taxon>
        <taxon>Lactobacillaceae</taxon>
        <taxon>Lactobacillus</taxon>
    </lineage>
</organism>
<dbReference type="PANTHER" id="PTHR46429">
    <property type="entry name" value="23S RRNA (GUANOSINE-2'-O-)-METHYLTRANSFERASE RLMB"/>
    <property type="match status" value="1"/>
</dbReference>
<feature type="region of interest" description="Disordered" evidence="4">
    <location>
        <begin position="1"/>
        <end position="35"/>
    </location>
</feature>
<evidence type="ECO:0000256" key="3">
    <source>
        <dbReference type="ARBA" id="ARBA00022679"/>
    </source>
</evidence>
<dbReference type="NCBIfam" id="TIGR00186">
    <property type="entry name" value="rRNA_methyl_3"/>
    <property type="match status" value="1"/>
</dbReference>
<comment type="similarity">
    <text evidence="1">Belongs to the class IV-like SAM-binding methyltransferase superfamily. RNA methyltransferase TrmH family.</text>
</comment>
<evidence type="ECO:0000259" key="5">
    <source>
        <dbReference type="SMART" id="SM00967"/>
    </source>
</evidence>
<dbReference type="InterPro" id="IPR029064">
    <property type="entry name" value="Ribosomal_eL30-like_sf"/>
</dbReference>
<evidence type="ECO:0000256" key="2">
    <source>
        <dbReference type="ARBA" id="ARBA00022603"/>
    </source>
</evidence>
<evidence type="ECO:0000313" key="7">
    <source>
        <dbReference type="Proteomes" id="UP000452141"/>
    </source>
</evidence>
<evidence type="ECO:0000256" key="4">
    <source>
        <dbReference type="SAM" id="MobiDB-lite"/>
    </source>
</evidence>
<dbReference type="EMBL" id="VUMW01000015">
    <property type="protein sequence ID" value="MST80051.1"/>
    <property type="molecule type" value="Genomic_DNA"/>
</dbReference>
<dbReference type="GO" id="GO:0032259">
    <property type="term" value="P:methylation"/>
    <property type="evidence" value="ECO:0007669"/>
    <property type="project" value="UniProtKB-KW"/>
</dbReference>
<feature type="compositionally biased region" description="Basic residues" evidence="4">
    <location>
        <begin position="1"/>
        <end position="10"/>
    </location>
</feature>
<dbReference type="GO" id="GO:0006396">
    <property type="term" value="P:RNA processing"/>
    <property type="evidence" value="ECO:0007669"/>
    <property type="project" value="InterPro"/>
</dbReference>
<dbReference type="InterPro" id="IPR013123">
    <property type="entry name" value="SpoU_subst-bd"/>
</dbReference>
<accession>A0A844FN67</accession>
<dbReference type="InterPro" id="IPR004441">
    <property type="entry name" value="rRNA_MeTrfase_TrmH"/>
</dbReference>
<dbReference type="GO" id="GO:0008173">
    <property type="term" value="F:RNA methyltransferase activity"/>
    <property type="evidence" value="ECO:0007669"/>
    <property type="project" value="InterPro"/>
</dbReference>
<protein>
    <submittedName>
        <fullName evidence="6">23S rRNA (Guanosine(2251)-2'-O)-methyltransferase RlmB</fullName>
    </submittedName>
</protein>
<gene>
    <name evidence="6" type="primary">rlmB</name>
    <name evidence="6" type="ORF">FYJ61_06195</name>
</gene>
<dbReference type="Pfam" id="PF08032">
    <property type="entry name" value="SpoU_sub_bind"/>
    <property type="match status" value="1"/>
</dbReference>
<name>A0A844FN67_9LACO</name>
<evidence type="ECO:0000256" key="1">
    <source>
        <dbReference type="ARBA" id="ARBA00007228"/>
    </source>
</evidence>
<dbReference type="FunFam" id="3.40.1280.10:FF:000008">
    <property type="entry name" value="Group 3 RNA methyltransferase TrmH"/>
    <property type="match status" value="1"/>
</dbReference>
<feature type="compositionally biased region" description="Basic and acidic residues" evidence="4">
    <location>
        <begin position="11"/>
        <end position="31"/>
    </location>
</feature>
<comment type="caution">
    <text evidence="6">The sequence shown here is derived from an EMBL/GenBank/DDBJ whole genome shotgun (WGS) entry which is preliminary data.</text>
</comment>
<keyword evidence="2 6" id="KW-0489">Methyltransferase</keyword>
<dbReference type="SMART" id="SM00967">
    <property type="entry name" value="SpoU_sub_bind"/>
    <property type="match status" value="1"/>
</dbReference>
<keyword evidence="3 6" id="KW-0808">Transferase</keyword>
<evidence type="ECO:0000313" key="6">
    <source>
        <dbReference type="EMBL" id="MST80051.1"/>
    </source>
</evidence>
<dbReference type="Gene3D" id="3.40.1280.10">
    <property type="match status" value="1"/>
</dbReference>